<evidence type="ECO:0000313" key="4">
    <source>
        <dbReference type="EMBL" id="RIX28986.1"/>
    </source>
</evidence>
<dbReference type="Proteomes" id="UP000265742">
    <property type="component" value="Unassembled WGS sequence"/>
</dbReference>
<evidence type="ECO:0000313" key="5">
    <source>
        <dbReference type="Proteomes" id="UP000265742"/>
    </source>
</evidence>
<evidence type="ECO:0000256" key="1">
    <source>
        <dbReference type="SAM" id="MobiDB-lite"/>
    </source>
</evidence>
<comment type="caution">
    <text evidence="4">The sequence shown here is derived from an EMBL/GenBank/DDBJ whole genome shotgun (WGS) entry which is preliminary data.</text>
</comment>
<gene>
    <name evidence="4" type="ORF">D1781_14800</name>
</gene>
<reference evidence="5" key="1">
    <citation type="submission" date="2018-09" db="EMBL/GenBank/DDBJ databases">
        <authorList>
            <person name="Kim I."/>
        </authorList>
    </citation>
    <scope>NUCLEOTIDE SEQUENCE [LARGE SCALE GENOMIC DNA]</scope>
    <source>
        <strain evidence="5">DD4a</strain>
    </source>
</reference>
<keyword evidence="2" id="KW-0472">Membrane</keyword>
<dbReference type="InterPro" id="IPR001387">
    <property type="entry name" value="Cro/C1-type_HTH"/>
</dbReference>
<sequence length="176" mass="19448">MNRMQITTLRQNLGWTQERLATESGVGVRTVQRLEAGHDASLETLSLVSAALRVPVRELFTAVEGHDLDPRVEAMALRTELQQGARDRMIANGRLLFFLVGIAVSAIALFSGQWGALILLAYWGGCYLLVRQFRRHVLEPRLDAAYPLSRTTLRPNAHRRTPVGGRLADDGTSSAS</sequence>
<protein>
    <submittedName>
        <fullName evidence="4">XRE family transcriptional regulator</fullName>
    </submittedName>
</protein>
<dbReference type="CDD" id="cd00093">
    <property type="entry name" value="HTH_XRE"/>
    <property type="match status" value="1"/>
</dbReference>
<organism evidence="4 5">
    <name type="scientific">Amnibacterium setariae</name>
    <dbReference type="NCBI Taxonomy" id="2306585"/>
    <lineage>
        <taxon>Bacteria</taxon>
        <taxon>Bacillati</taxon>
        <taxon>Actinomycetota</taxon>
        <taxon>Actinomycetes</taxon>
        <taxon>Micrococcales</taxon>
        <taxon>Microbacteriaceae</taxon>
        <taxon>Amnibacterium</taxon>
    </lineage>
</organism>
<dbReference type="SMART" id="SM00530">
    <property type="entry name" value="HTH_XRE"/>
    <property type="match status" value="1"/>
</dbReference>
<dbReference type="SUPFAM" id="SSF47413">
    <property type="entry name" value="lambda repressor-like DNA-binding domains"/>
    <property type="match status" value="1"/>
</dbReference>
<accession>A0A3A1U3A1</accession>
<name>A0A3A1U3A1_9MICO</name>
<dbReference type="OrthoDB" id="513181at2"/>
<dbReference type="EMBL" id="QXTG01000002">
    <property type="protein sequence ID" value="RIX28986.1"/>
    <property type="molecule type" value="Genomic_DNA"/>
</dbReference>
<dbReference type="GO" id="GO:0003677">
    <property type="term" value="F:DNA binding"/>
    <property type="evidence" value="ECO:0007669"/>
    <property type="project" value="InterPro"/>
</dbReference>
<evidence type="ECO:0000256" key="2">
    <source>
        <dbReference type="SAM" id="Phobius"/>
    </source>
</evidence>
<dbReference type="PROSITE" id="PS50943">
    <property type="entry name" value="HTH_CROC1"/>
    <property type="match status" value="1"/>
</dbReference>
<dbReference type="Pfam" id="PF01381">
    <property type="entry name" value="HTH_3"/>
    <property type="match status" value="1"/>
</dbReference>
<feature type="domain" description="HTH cro/C1-type" evidence="3">
    <location>
        <begin position="6"/>
        <end position="59"/>
    </location>
</feature>
<keyword evidence="2" id="KW-0812">Transmembrane</keyword>
<proteinExistence type="predicted"/>
<keyword evidence="5" id="KW-1185">Reference proteome</keyword>
<feature type="transmembrane region" description="Helical" evidence="2">
    <location>
        <begin position="95"/>
        <end position="123"/>
    </location>
</feature>
<dbReference type="AlphaFoldDB" id="A0A3A1U3A1"/>
<keyword evidence="2" id="KW-1133">Transmembrane helix</keyword>
<evidence type="ECO:0000259" key="3">
    <source>
        <dbReference type="PROSITE" id="PS50943"/>
    </source>
</evidence>
<dbReference type="Gene3D" id="1.10.260.40">
    <property type="entry name" value="lambda repressor-like DNA-binding domains"/>
    <property type="match status" value="1"/>
</dbReference>
<dbReference type="InterPro" id="IPR010982">
    <property type="entry name" value="Lambda_DNA-bd_dom_sf"/>
</dbReference>
<feature type="region of interest" description="Disordered" evidence="1">
    <location>
        <begin position="155"/>
        <end position="176"/>
    </location>
</feature>